<comment type="caution">
    <text evidence="7">The sequence shown here is derived from an EMBL/GenBank/DDBJ whole genome shotgun (WGS) entry which is preliminary data.</text>
</comment>
<sequence>LVTSFDSVVLAAVARDVTALVGSRVVRVTQPAPEEVALAVRGPSGTATILSSIDPRWARIHLASPSASGEPSAFAQQLRSRLESATLAGVRQPPFERILTLTFETDRGRADLVAEIMGRHSNLILVEDGIITGSLKSVPRAKSSVREVLPGRPYVVPPADRPAPAILGAQALAALLSSSDEPLAASLVASVLGLSPPLAAEVAVRAGLDPAAPARAQAGGAARLWDALQDLVATVTRAAFAPVVIYDGNDPVGFAPFLFVSLGRLRPVPASSMSEAVEIVLSRFGAAARIEEERAVLLAVVRGALERVERTAAEVQRAMEEADRTGTLRQQGELLLAYASAIPPGAPRATLPGFDGAPVTIDLDPALSAVENAQRLFKRYGRVRSARPALEARLRAAADERAYLDSVRALIEQATSGDDLFDLRRELAGEGYMRGRAARTRPSATAGPRRFVLADGATVLVGRTNHENDVLTFKRASPDDIWLHARGLPGAHVILKSGAKLPSEDTLQQAAAIAAYFSRARGAAGAAVDVTRRRYVRKPRGAKPGQVTYTHERTLTVKPELPGTGERGNAGTPTPAPPARGGAGERDKGSDS</sequence>
<evidence type="ECO:0000256" key="1">
    <source>
        <dbReference type="ARBA" id="ARBA00022555"/>
    </source>
</evidence>
<evidence type="ECO:0000259" key="6">
    <source>
        <dbReference type="Pfam" id="PF05670"/>
    </source>
</evidence>
<dbReference type="Pfam" id="PF05670">
    <property type="entry name" value="NFACT-R_1"/>
    <property type="match status" value="1"/>
</dbReference>
<dbReference type="InterPro" id="IPR043682">
    <property type="entry name" value="RqcH_bacterial"/>
</dbReference>
<dbReference type="GO" id="GO:0019843">
    <property type="term" value="F:rRNA binding"/>
    <property type="evidence" value="ECO:0007669"/>
    <property type="project" value="UniProtKB-KW"/>
</dbReference>
<evidence type="ECO:0000313" key="8">
    <source>
        <dbReference type="Proteomes" id="UP000318661"/>
    </source>
</evidence>
<name>A0A537L7X7_9BACT</name>
<evidence type="ECO:0000256" key="2">
    <source>
        <dbReference type="ARBA" id="ARBA00022730"/>
    </source>
</evidence>
<reference evidence="7 8" key="1">
    <citation type="journal article" date="2019" name="Nat. Microbiol.">
        <title>Mediterranean grassland soil C-N compound turnover is dependent on rainfall and depth, and is mediated by genomically divergent microorganisms.</title>
        <authorList>
            <person name="Diamond S."/>
            <person name="Andeer P.F."/>
            <person name="Li Z."/>
            <person name="Crits-Christoph A."/>
            <person name="Burstein D."/>
            <person name="Anantharaman K."/>
            <person name="Lane K.R."/>
            <person name="Thomas B.C."/>
            <person name="Pan C."/>
            <person name="Northen T.R."/>
            <person name="Banfield J.F."/>
        </authorList>
    </citation>
    <scope>NUCLEOTIDE SEQUENCE [LARGE SCALE GENOMIC DNA]</scope>
    <source>
        <strain evidence="7">NP_2</strain>
    </source>
</reference>
<dbReference type="GO" id="GO:0072344">
    <property type="term" value="P:rescue of stalled ribosome"/>
    <property type="evidence" value="ECO:0007669"/>
    <property type="project" value="InterPro"/>
</dbReference>
<dbReference type="EMBL" id="VBAJ01000271">
    <property type="protein sequence ID" value="TMJ04122.1"/>
    <property type="molecule type" value="Genomic_DNA"/>
</dbReference>
<keyword evidence="1" id="KW-0820">tRNA-binding</keyword>
<dbReference type="Gene3D" id="2.30.310.10">
    <property type="entry name" value="ibrinogen binding protein from staphylococcus aureus domain"/>
    <property type="match status" value="1"/>
</dbReference>
<accession>A0A537L7X7</accession>
<dbReference type="PANTHER" id="PTHR15239">
    <property type="entry name" value="NUCLEAR EXPORT MEDIATOR FACTOR NEMF"/>
    <property type="match status" value="1"/>
</dbReference>
<organism evidence="7 8">
    <name type="scientific">Candidatus Segetimicrobium genomatis</name>
    <dbReference type="NCBI Taxonomy" id="2569760"/>
    <lineage>
        <taxon>Bacteria</taxon>
        <taxon>Bacillati</taxon>
        <taxon>Candidatus Sysuimicrobiota</taxon>
        <taxon>Candidatus Sysuimicrobiia</taxon>
        <taxon>Candidatus Sysuimicrobiales</taxon>
        <taxon>Candidatus Segetimicrobiaceae</taxon>
        <taxon>Candidatus Segetimicrobium</taxon>
    </lineage>
</organism>
<feature type="region of interest" description="Disordered" evidence="5">
    <location>
        <begin position="538"/>
        <end position="592"/>
    </location>
</feature>
<dbReference type="GO" id="GO:0043023">
    <property type="term" value="F:ribosomal large subunit binding"/>
    <property type="evidence" value="ECO:0007669"/>
    <property type="project" value="TreeGrafter"/>
</dbReference>
<feature type="compositionally biased region" description="Basic and acidic residues" evidence="5">
    <location>
        <begin position="583"/>
        <end position="592"/>
    </location>
</feature>
<protein>
    <submittedName>
        <fullName evidence="7">Fibronectin-binding domain-containing protein</fullName>
    </submittedName>
</protein>
<feature type="non-terminal residue" evidence="7">
    <location>
        <position position="1"/>
    </location>
</feature>
<dbReference type="PANTHER" id="PTHR15239:SF6">
    <property type="entry name" value="RIBOSOME QUALITY CONTROL COMPLEX SUBUNIT NEMF"/>
    <property type="match status" value="1"/>
</dbReference>
<dbReference type="AlphaFoldDB" id="A0A537L7X7"/>
<feature type="domain" description="NFACT RNA-binding" evidence="6">
    <location>
        <begin position="450"/>
        <end position="547"/>
    </location>
</feature>
<evidence type="ECO:0000256" key="4">
    <source>
        <dbReference type="ARBA" id="ARBA00022917"/>
    </source>
</evidence>
<dbReference type="GO" id="GO:1990112">
    <property type="term" value="C:RQC complex"/>
    <property type="evidence" value="ECO:0007669"/>
    <property type="project" value="TreeGrafter"/>
</dbReference>
<evidence type="ECO:0000256" key="5">
    <source>
        <dbReference type="SAM" id="MobiDB-lite"/>
    </source>
</evidence>
<evidence type="ECO:0000313" key="7">
    <source>
        <dbReference type="EMBL" id="TMJ04122.1"/>
    </source>
</evidence>
<dbReference type="InterPro" id="IPR051608">
    <property type="entry name" value="RQC_Subunit_NEMF"/>
</dbReference>
<dbReference type="Pfam" id="PF05833">
    <property type="entry name" value="NFACT_N"/>
    <property type="match status" value="1"/>
</dbReference>
<gene>
    <name evidence="7" type="ORF">E6G99_10760</name>
</gene>
<evidence type="ECO:0000256" key="3">
    <source>
        <dbReference type="ARBA" id="ARBA00022884"/>
    </source>
</evidence>
<keyword evidence="3" id="KW-0694">RNA-binding</keyword>
<dbReference type="Proteomes" id="UP000318661">
    <property type="component" value="Unassembled WGS sequence"/>
</dbReference>
<keyword evidence="4" id="KW-0648">Protein biosynthesis</keyword>
<dbReference type="InterPro" id="IPR008532">
    <property type="entry name" value="NFACT_RNA-bd"/>
</dbReference>
<dbReference type="GO" id="GO:0000049">
    <property type="term" value="F:tRNA binding"/>
    <property type="evidence" value="ECO:0007669"/>
    <property type="project" value="UniProtKB-KW"/>
</dbReference>
<keyword evidence="2" id="KW-0699">rRNA-binding</keyword>
<dbReference type="HAMAP" id="MF_00844_B">
    <property type="entry name" value="RqcH_B"/>
    <property type="match status" value="1"/>
</dbReference>
<proteinExistence type="inferred from homology"/>